<feature type="transmembrane region" description="Helical" evidence="1">
    <location>
        <begin position="576"/>
        <end position="596"/>
    </location>
</feature>
<accession>A0A650CFM1</accession>
<keyword evidence="1" id="KW-0472">Membrane</keyword>
<evidence type="ECO:0000313" key="3">
    <source>
        <dbReference type="EMBL" id="QGR16671.1"/>
    </source>
</evidence>
<evidence type="ECO:0000313" key="5">
    <source>
        <dbReference type="Proteomes" id="UP000582213"/>
    </source>
</evidence>
<dbReference type="EC" id="3.4.23.42" evidence="2"/>
<keyword evidence="1" id="KW-0812">Transmembrane</keyword>
<dbReference type="EMBL" id="CP045484">
    <property type="protein sequence ID" value="QGR16671.1"/>
    <property type="molecule type" value="Genomic_DNA"/>
</dbReference>
<keyword evidence="1" id="KW-1133">Transmembrane helix</keyword>
<dbReference type="KEGG" id="soh:D1869_05345"/>
<dbReference type="InterPro" id="IPR007981">
    <property type="entry name" value="Peptidase_A5"/>
</dbReference>
<dbReference type="OrthoDB" id="34640at2157"/>
<evidence type="ECO:0000313" key="2">
    <source>
        <dbReference type="EMBL" id="MBB5254077.1"/>
    </source>
</evidence>
<protein>
    <submittedName>
        <fullName evidence="2">Thermopsin</fullName>
        <ecNumber evidence="2">3.4.23.42</ecNumber>
    </submittedName>
</protein>
<organism evidence="3 4">
    <name type="scientific">Sulfurisphaera ohwakuensis</name>
    <dbReference type="NCBI Taxonomy" id="69656"/>
    <lineage>
        <taxon>Archaea</taxon>
        <taxon>Thermoproteota</taxon>
        <taxon>Thermoprotei</taxon>
        <taxon>Sulfolobales</taxon>
        <taxon>Sulfolobaceae</taxon>
        <taxon>Sulfurisphaera</taxon>
    </lineage>
</organism>
<name>A0A650CFM1_SULOH</name>
<dbReference type="AlphaFoldDB" id="A0A650CFM1"/>
<dbReference type="GO" id="GO:0016787">
    <property type="term" value="F:hydrolase activity"/>
    <property type="evidence" value="ECO:0007669"/>
    <property type="project" value="UniProtKB-KW"/>
</dbReference>
<proteinExistence type="predicted"/>
<keyword evidence="4" id="KW-1185">Reference proteome</keyword>
<gene>
    <name evidence="3" type="ORF">D1869_05345</name>
    <name evidence="2" type="ORF">HNQ62_001850</name>
</gene>
<reference evidence="2 5" key="2">
    <citation type="submission" date="2020-08" db="EMBL/GenBank/DDBJ databases">
        <title>Genomic Encyclopedia of Type Strains, Phase IV (KMG-IV): sequencing the most valuable type-strain genomes for metagenomic binning, comparative biology and taxonomic classification.</title>
        <authorList>
            <person name="Goeker M."/>
        </authorList>
    </citation>
    <scope>NUCLEOTIDE SEQUENCE [LARGE SCALE GENOMIC DNA]</scope>
    <source>
        <strain evidence="2 5">DSM 12421</strain>
    </source>
</reference>
<dbReference type="Proteomes" id="UP000427373">
    <property type="component" value="Chromosome"/>
</dbReference>
<dbReference type="Proteomes" id="UP000582213">
    <property type="component" value="Unassembled WGS sequence"/>
</dbReference>
<evidence type="ECO:0000313" key="4">
    <source>
        <dbReference type="Proteomes" id="UP000427373"/>
    </source>
</evidence>
<evidence type="ECO:0000256" key="1">
    <source>
        <dbReference type="SAM" id="Phobius"/>
    </source>
</evidence>
<dbReference type="Pfam" id="PF05317">
    <property type="entry name" value="Thermopsin"/>
    <property type="match status" value="1"/>
</dbReference>
<keyword evidence="2" id="KW-0378">Hydrolase</keyword>
<dbReference type="GeneID" id="42800647"/>
<dbReference type="RefSeq" id="WP_156014226.1">
    <property type="nucleotide sequence ID" value="NZ_CP045484.1"/>
</dbReference>
<dbReference type="EMBL" id="JACHFY010000010">
    <property type="protein sequence ID" value="MBB5254077.1"/>
    <property type="molecule type" value="Genomic_DNA"/>
</dbReference>
<reference evidence="3 4" key="1">
    <citation type="submission" date="2019-10" db="EMBL/GenBank/DDBJ databases">
        <title>Genome Sequences from Six Type Strain Members of the Archaeal Family Sulfolobaceae: Acidianus ambivalens, Acidianus infernus, Metallosphaera prunae, Stygiolobus azoricus, Sulfolobus metallicus, and Sulfurisphaera ohwakuensis.</title>
        <authorList>
            <person name="Counts J.A."/>
            <person name="Kelly R.M."/>
        </authorList>
    </citation>
    <scope>NUCLEOTIDE SEQUENCE [LARGE SCALE GENOMIC DNA]</scope>
    <source>
        <strain evidence="3 4">TA-1</strain>
    </source>
</reference>
<sequence length="600" mass="66019">MRKYLTLALITVFLIPLISAYALILPQGYFLYIPINVNSLSALIYATKSNVTVSVAVMTLSQFNTFNETGVLKGLVVQNSSLVVNGVLLNPGEYYLVVYSPTQTANITYYYNLTQIKAENSSMYVEEFITIPGNSYYKLPIHLSTLGSPSQLLLTGVSNETVKYEVYNNESQLVFESSQVTLTFNYTSFTCYYNVSLPKGMYYLYIVNPSTTPALVAFEYRLYPIYVNPYLRSTLYNTTALPYGIASYGVTGDKTYSINTTSVRGFYNISSILAYNGSQSIVPQYGASLQLNAILVINNKDNTSQILWAQNVISFITNESAMNYCINIWNFTYPSASVINSSIIGKGNVYNSSNQYFYAYGTPYTVYNLPLSGFLEINETVMPGKGVEIIFSETEVENGTYTSSSAVIDEVLVKDPNVSSAYFLVDGSQYTPAGVKSSFGAFYDAELVFGGFADGEITNFKSLIATLSLCYFNGTDYEKFPSYYTFGADTAEATGNLHVTITSQGIAEVTVGTPDLEYSVVNSISPVVIHYPTQTEVKTTTINKTTTTTMSQNTTTTVSQAAGINTQNSSRGSSSLVDIIIGVLVIVLFPIVYIIVRRKK</sequence>